<name>A0AAW9NY27_9BACL</name>
<dbReference type="InterPro" id="IPR010763">
    <property type="entry name" value="DgaF"/>
</dbReference>
<organism evidence="1 2">
    <name type="scientific">Metasolibacillus meyeri</name>
    <dbReference type="NCBI Taxonomy" id="1071052"/>
    <lineage>
        <taxon>Bacteria</taxon>
        <taxon>Bacillati</taxon>
        <taxon>Bacillota</taxon>
        <taxon>Bacilli</taxon>
        <taxon>Bacillales</taxon>
        <taxon>Caryophanaceae</taxon>
        <taxon>Metasolibacillus</taxon>
    </lineage>
</organism>
<proteinExistence type="predicted"/>
<dbReference type="NCBIfam" id="TIGR03581">
    <property type="entry name" value="EF_0839"/>
    <property type="match status" value="1"/>
</dbReference>
<reference evidence="1 2" key="1">
    <citation type="submission" date="2023-03" db="EMBL/GenBank/DDBJ databases">
        <title>Bacillus Genome Sequencing.</title>
        <authorList>
            <person name="Dunlap C."/>
        </authorList>
    </citation>
    <scope>NUCLEOTIDE SEQUENCE [LARGE SCALE GENOMIC DNA]</scope>
    <source>
        <strain evidence="1 2">B-59205</strain>
    </source>
</reference>
<sequence>MNLQHKVIFNVLAKDAENAKELTDVAGQRVLVGVMVKDFPTEEAAIQQVQSFQENGVLVSVGLGAADPAMWKKVANVSAVTKPDHINQIFPAAGYTLGRMEQLAEEPVVNAVIEPTGAVGKVYISTGPISSANREAVSCEMAANMLAEIGVHSVKFYPIEGEKRLDEVAAMARAATKAGLKIFEPTGGITVENVHSIVKTCLDNGAETVIPHLYTSLIDKETGKTEVSKIQQLLVMQWD</sequence>
<dbReference type="RefSeq" id="WP_326123990.1">
    <property type="nucleotide sequence ID" value="NZ_JARSFG010000017.1"/>
</dbReference>
<dbReference type="Gene3D" id="3.20.20.70">
    <property type="entry name" value="Aldolase class I"/>
    <property type="match status" value="1"/>
</dbReference>
<comment type="caution">
    <text evidence="1">The sequence shown here is derived from an EMBL/GenBank/DDBJ whole genome shotgun (WGS) entry which is preliminary data.</text>
</comment>
<dbReference type="AlphaFoldDB" id="A0AAW9NY27"/>
<dbReference type="Proteomes" id="UP001344888">
    <property type="component" value="Unassembled WGS sequence"/>
</dbReference>
<keyword evidence="2" id="KW-1185">Reference proteome</keyword>
<gene>
    <name evidence="1" type="ORF">P9B03_13600</name>
</gene>
<evidence type="ECO:0000313" key="2">
    <source>
        <dbReference type="Proteomes" id="UP001344888"/>
    </source>
</evidence>
<dbReference type="EMBL" id="JARSFG010000017">
    <property type="protein sequence ID" value="MEC1179528.1"/>
    <property type="molecule type" value="Genomic_DNA"/>
</dbReference>
<protein>
    <submittedName>
        <fullName evidence="1">KDGP aldolase</fullName>
    </submittedName>
</protein>
<dbReference type="Pfam" id="PF07071">
    <property type="entry name" value="KDGP_aldolase"/>
    <property type="match status" value="1"/>
</dbReference>
<dbReference type="InterPro" id="IPR013785">
    <property type="entry name" value="Aldolase_TIM"/>
</dbReference>
<evidence type="ECO:0000313" key="1">
    <source>
        <dbReference type="EMBL" id="MEC1179528.1"/>
    </source>
</evidence>
<accession>A0AAW9NY27</accession>